<dbReference type="GO" id="GO:0008374">
    <property type="term" value="F:O-acyltransferase activity"/>
    <property type="evidence" value="ECO:0007669"/>
    <property type="project" value="TreeGrafter"/>
</dbReference>
<dbReference type="RefSeq" id="WP_244144954.1">
    <property type="nucleotide sequence ID" value="NZ_FNKX01000002.1"/>
</dbReference>
<dbReference type="GO" id="GO:0005829">
    <property type="term" value="C:cytosol"/>
    <property type="evidence" value="ECO:0007669"/>
    <property type="project" value="TreeGrafter"/>
</dbReference>
<protein>
    <submittedName>
        <fullName evidence="4">Putative colanic acid biosynthesis acetyltransferase WcaF</fullName>
    </submittedName>
</protein>
<dbReference type="AlphaFoldDB" id="A0A1H1J2I9"/>
<keyword evidence="3" id="KW-0812">Transmembrane</keyword>
<dbReference type="EMBL" id="FNKX01000002">
    <property type="protein sequence ID" value="SDR44139.1"/>
    <property type="molecule type" value="Genomic_DNA"/>
</dbReference>
<evidence type="ECO:0000256" key="2">
    <source>
        <dbReference type="ARBA" id="ARBA00022679"/>
    </source>
</evidence>
<dbReference type="PANTHER" id="PTHR23416">
    <property type="entry name" value="SIALIC ACID SYNTHASE-RELATED"/>
    <property type="match status" value="1"/>
</dbReference>
<evidence type="ECO:0000313" key="5">
    <source>
        <dbReference type="Proteomes" id="UP000199365"/>
    </source>
</evidence>
<keyword evidence="3" id="KW-0472">Membrane</keyword>
<sequence>MPKDAINRQGVRPSIILKGVNSRQGPSFSLSNRFLRVLWGVIYIVFFVPTPRVFHAWRRWVLRLFGATIGAGVHVYPRVRIWAPWNLSIGDFTGVANGVNLYSIERITLGERCTISQGAQLCTGSHDYNHPTFQLTAKPIIVGSDAWVCSEVFVCPGIHIAPGAVVGARSVVTRSLLDEWTVYAGMPARKISLRVKHGEPNEQSVCTSADEE</sequence>
<gene>
    <name evidence="4" type="ORF">SAMN05445850_4043</name>
</gene>
<name>A0A1H1J2I9_9BURK</name>
<dbReference type="InterPro" id="IPR011004">
    <property type="entry name" value="Trimer_LpxA-like_sf"/>
</dbReference>
<evidence type="ECO:0000256" key="1">
    <source>
        <dbReference type="ARBA" id="ARBA00007274"/>
    </source>
</evidence>
<evidence type="ECO:0000313" key="4">
    <source>
        <dbReference type="EMBL" id="SDR44139.1"/>
    </source>
</evidence>
<dbReference type="InterPro" id="IPR051159">
    <property type="entry name" value="Hexapeptide_acetyltransf"/>
</dbReference>
<reference evidence="5" key="1">
    <citation type="submission" date="2016-10" db="EMBL/GenBank/DDBJ databases">
        <authorList>
            <person name="Varghese N."/>
            <person name="Submissions S."/>
        </authorList>
    </citation>
    <scope>NUCLEOTIDE SEQUENCE [LARGE SCALE GENOMIC DNA]</scope>
    <source>
        <strain evidence="5">DUS833</strain>
    </source>
</reference>
<proteinExistence type="inferred from homology"/>
<feature type="transmembrane region" description="Helical" evidence="3">
    <location>
        <begin position="34"/>
        <end position="54"/>
    </location>
</feature>
<keyword evidence="5" id="KW-1185">Reference proteome</keyword>
<dbReference type="STRING" id="157910.SAMN05445850_4043"/>
<organism evidence="4 5">
    <name type="scientific">Paraburkholderia tuberum</name>
    <dbReference type="NCBI Taxonomy" id="157910"/>
    <lineage>
        <taxon>Bacteria</taxon>
        <taxon>Pseudomonadati</taxon>
        <taxon>Pseudomonadota</taxon>
        <taxon>Betaproteobacteria</taxon>
        <taxon>Burkholderiales</taxon>
        <taxon>Burkholderiaceae</taxon>
        <taxon>Paraburkholderia</taxon>
    </lineage>
</organism>
<accession>A0A1H1J2I9</accession>
<dbReference type="Proteomes" id="UP000199365">
    <property type="component" value="Unassembled WGS sequence"/>
</dbReference>
<dbReference type="Gene3D" id="2.160.10.10">
    <property type="entry name" value="Hexapeptide repeat proteins"/>
    <property type="match status" value="1"/>
</dbReference>
<keyword evidence="2 4" id="KW-0808">Transferase</keyword>
<dbReference type="CDD" id="cd05825">
    <property type="entry name" value="LbH_wcaF_like"/>
    <property type="match status" value="1"/>
</dbReference>
<dbReference type="SUPFAM" id="SSF51161">
    <property type="entry name" value="Trimeric LpxA-like enzymes"/>
    <property type="match status" value="1"/>
</dbReference>
<comment type="similarity">
    <text evidence="1">Belongs to the transferase hexapeptide repeat family.</text>
</comment>
<evidence type="ECO:0000256" key="3">
    <source>
        <dbReference type="SAM" id="Phobius"/>
    </source>
</evidence>
<dbReference type="PANTHER" id="PTHR23416:SF23">
    <property type="entry name" value="ACETYLTRANSFERASE C18B11.09C-RELATED"/>
    <property type="match status" value="1"/>
</dbReference>
<keyword evidence="3" id="KW-1133">Transmembrane helix</keyword>